<feature type="chain" id="PRO_5014901982" evidence="1">
    <location>
        <begin position="21"/>
        <end position="207"/>
    </location>
</feature>
<protein>
    <submittedName>
        <fullName evidence="2">Putative secreted protein</fullName>
    </submittedName>
</protein>
<feature type="signal peptide" evidence="1">
    <location>
        <begin position="1"/>
        <end position="20"/>
    </location>
</feature>
<accession>A0A2M4C5X2</accession>
<reference evidence="2" key="1">
    <citation type="submission" date="2018-01" db="EMBL/GenBank/DDBJ databases">
        <title>An insight into the sialome of Amazonian anophelines.</title>
        <authorList>
            <person name="Ribeiro J.M."/>
            <person name="Scarpassa V."/>
            <person name="Calvo E."/>
        </authorList>
    </citation>
    <scope>NUCLEOTIDE SEQUENCE</scope>
    <source>
        <tissue evidence="2">Salivary glands</tissue>
    </source>
</reference>
<dbReference type="AlphaFoldDB" id="A0A2M4C5X2"/>
<dbReference type="EMBL" id="GGFJ01011518">
    <property type="protein sequence ID" value="MBW60659.1"/>
    <property type="molecule type" value="Transcribed_RNA"/>
</dbReference>
<organism evidence="2">
    <name type="scientific">Anopheles marajoara</name>
    <dbReference type="NCBI Taxonomy" id="58244"/>
    <lineage>
        <taxon>Eukaryota</taxon>
        <taxon>Metazoa</taxon>
        <taxon>Ecdysozoa</taxon>
        <taxon>Arthropoda</taxon>
        <taxon>Hexapoda</taxon>
        <taxon>Insecta</taxon>
        <taxon>Pterygota</taxon>
        <taxon>Neoptera</taxon>
        <taxon>Endopterygota</taxon>
        <taxon>Diptera</taxon>
        <taxon>Nematocera</taxon>
        <taxon>Culicoidea</taxon>
        <taxon>Culicidae</taxon>
        <taxon>Anophelinae</taxon>
        <taxon>Anopheles</taxon>
    </lineage>
</organism>
<keyword evidence="1" id="KW-0732">Signal</keyword>
<evidence type="ECO:0000313" key="2">
    <source>
        <dbReference type="EMBL" id="MBW60659.1"/>
    </source>
</evidence>
<evidence type="ECO:0000256" key="1">
    <source>
        <dbReference type="SAM" id="SignalP"/>
    </source>
</evidence>
<proteinExistence type="predicted"/>
<name>A0A2M4C5X2_9DIPT</name>
<sequence length="207" mass="21521">MRLVWARSLWPAFTLLPALPSFDLKLLLIAPSTSNVSCIGTFSSIIESRGVPAMASSFSRSATFSKYNTSNSFSICENRSCSRARNGSSPLPTASPIGFKSSARLESFNERLALLCLPVKAEAMVLALTVPVPPGAPIAIDEPTPPAMDDVVVVVEAAAAATAALLLLVATPPVPAKAGVSGGCFEAESSGILRPSRSSAIDFKSLP</sequence>